<keyword evidence="1" id="KW-0147">Chitin-binding</keyword>
<dbReference type="InterPro" id="IPR018392">
    <property type="entry name" value="LysM"/>
</dbReference>
<dbReference type="Proteomes" id="UP000027222">
    <property type="component" value="Unassembled WGS sequence"/>
</dbReference>
<proteinExistence type="predicted"/>
<dbReference type="EMBL" id="KL142386">
    <property type="protein sequence ID" value="KDR73151.1"/>
    <property type="molecule type" value="Genomic_DNA"/>
</dbReference>
<dbReference type="CDD" id="cd00118">
    <property type="entry name" value="LysM"/>
    <property type="match status" value="2"/>
</dbReference>
<dbReference type="GO" id="GO:0008061">
    <property type="term" value="F:chitin binding"/>
    <property type="evidence" value="ECO:0007669"/>
    <property type="project" value="UniProtKB-KW"/>
</dbReference>
<reference evidence="5" key="1">
    <citation type="journal article" date="2014" name="Proc. Natl. Acad. Sci. U.S.A.">
        <title>Extensive sampling of basidiomycete genomes demonstrates inadequacy of the white-rot/brown-rot paradigm for wood decay fungi.</title>
        <authorList>
            <person name="Riley R."/>
            <person name="Salamov A.A."/>
            <person name="Brown D.W."/>
            <person name="Nagy L.G."/>
            <person name="Floudas D."/>
            <person name="Held B.W."/>
            <person name="Levasseur A."/>
            <person name="Lombard V."/>
            <person name="Morin E."/>
            <person name="Otillar R."/>
            <person name="Lindquist E.A."/>
            <person name="Sun H."/>
            <person name="LaButti K.M."/>
            <person name="Schmutz J."/>
            <person name="Jabbour D."/>
            <person name="Luo H."/>
            <person name="Baker S.E."/>
            <person name="Pisabarro A.G."/>
            <person name="Walton J.D."/>
            <person name="Blanchette R.A."/>
            <person name="Henrissat B."/>
            <person name="Martin F."/>
            <person name="Cullen D."/>
            <person name="Hibbett D.S."/>
            <person name="Grigoriev I.V."/>
        </authorList>
    </citation>
    <scope>NUCLEOTIDE SEQUENCE [LARGE SCALE GENOMIC DNA]</scope>
    <source>
        <strain evidence="5">CBS 339.88</strain>
    </source>
</reference>
<dbReference type="SUPFAM" id="SSF54106">
    <property type="entry name" value="LysM domain"/>
    <property type="match status" value="2"/>
</dbReference>
<dbReference type="Gene3D" id="3.10.350.10">
    <property type="entry name" value="LysM domain"/>
    <property type="match status" value="2"/>
</dbReference>
<feature type="domain" description="LysM" evidence="3">
    <location>
        <begin position="87"/>
        <end position="133"/>
    </location>
</feature>
<evidence type="ECO:0000256" key="1">
    <source>
        <dbReference type="ARBA" id="ARBA00022669"/>
    </source>
</evidence>
<dbReference type="PANTHER" id="PTHR34997:SF1">
    <property type="entry name" value="PEPTIDOGLYCAN-BINDING LYSIN DOMAIN"/>
    <property type="match status" value="1"/>
</dbReference>
<dbReference type="AlphaFoldDB" id="A0A067SQH9"/>
<organism evidence="4 5">
    <name type="scientific">Galerina marginata (strain CBS 339.88)</name>
    <dbReference type="NCBI Taxonomy" id="685588"/>
    <lineage>
        <taxon>Eukaryota</taxon>
        <taxon>Fungi</taxon>
        <taxon>Dikarya</taxon>
        <taxon>Basidiomycota</taxon>
        <taxon>Agaricomycotina</taxon>
        <taxon>Agaricomycetes</taxon>
        <taxon>Agaricomycetidae</taxon>
        <taxon>Agaricales</taxon>
        <taxon>Agaricineae</taxon>
        <taxon>Strophariaceae</taxon>
        <taxon>Galerina</taxon>
    </lineage>
</organism>
<sequence>MYVGPPLTEGRPKTDFSTSFPAVIAAACTRSYTIQAGDYCDKISQAQNVSTYQIAAVNSDKVNSGCSNLIPGESLCLAQNEAEDCRTTYIVLPGDTCADVAQKNALNTTILYLNNPQIDETCSNIYDGEARIHFLPLRNPGAYSNLYRFFAPLKPFKLLLSPQEASPSPLQMLLRPPSLLLPP</sequence>
<accession>A0A067SQH9</accession>
<keyword evidence="5" id="KW-1185">Reference proteome</keyword>
<dbReference type="Pfam" id="PF01476">
    <property type="entry name" value="LysM"/>
    <property type="match status" value="2"/>
</dbReference>
<dbReference type="OrthoDB" id="5985073at2759"/>
<evidence type="ECO:0000313" key="5">
    <source>
        <dbReference type="Proteomes" id="UP000027222"/>
    </source>
</evidence>
<keyword evidence="2" id="KW-0843">Virulence</keyword>
<dbReference type="SMART" id="SM00257">
    <property type="entry name" value="LysM"/>
    <property type="match status" value="1"/>
</dbReference>
<protein>
    <recommendedName>
        <fullName evidence="3">LysM domain-containing protein</fullName>
    </recommendedName>
</protein>
<dbReference type="InterPro" id="IPR036779">
    <property type="entry name" value="LysM_dom_sf"/>
</dbReference>
<dbReference type="InterPro" id="IPR052210">
    <property type="entry name" value="LysM1-like"/>
</dbReference>
<dbReference type="PANTHER" id="PTHR34997">
    <property type="entry name" value="AM15"/>
    <property type="match status" value="1"/>
</dbReference>
<evidence type="ECO:0000259" key="3">
    <source>
        <dbReference type="PROSITE" id="PS51782"/>
    </source>
</evidence>
<dbReference type="PROSITE" id="PS51782">
    <property type="entry name" value="LYSM"/>
    <property type="match status" value="2"/>
</dbReference>
<feature type="domain" description="LysM" evidence="3">
    <location>
        <begin position="30"/>
        <end position="77"/>
    </location>
</feature>
<dbReference type="STRING" id="685588.A0A067SQH9"/>
<dbReference type="HOGENOM" id="CLU_1475263_0_0_1"/>
<evidence type="ECO:0000256" key="2">
    <source>
        <dbReference type="ARBA" id="ARBA00023026"/>
    </source>
</evidence>
<evidence type="ECO:0000313" key="4">
    <source>
        <dbReference type="EMBL" id="KDR73151.1"/>
    </source>
</evidence>
<name>A0A067SQH9_GALM3</name>
<gene>
    <name evidence="4" type="ORF">GALMADRAFT_72891</name>
</gene>